<feature type="domain" description="Rad50/SbcC-type AAA" evidence="5">
    <location>
        <begin position="5"/>
        <end position="179"/>
    </location>
</feature>
<comment type="caution">
    <text evidence="6">The sequence shown here is derived from an EMBL/GenBank/DDBJ whole genome shotgun (WGS) entry which is preliminary data.</text>
</comment>
<dbReference type="OrthoDB" id="9795626at2"/>
<dbReference type="PANTHER" id="PTHR32114">
    <property type="entry name" value="ABC TRANSPORTER ABCH.3"/>
    <property type="match status" value="1"/>
</dbReference>
<feature type="region of interest" description="Disordered" evidence="4">
    <location>
        <begin position="707"/>
        <end position="737"/>
    </location>
</feature>
<dbReference type="GO" id="GO:0016887">
    <property type="term" value="F:ATP hydrolysis activity"/>
    <property type="evidence" value="ECO:0007669"/>
    <property type="project" value="InterPro"/>
</dbReference>
<dbReference type="SUPFAM" id="SSF52540">
    <property type="entry name" value="P-loop containing nucleoside triphosphate hydrolases"/>
    <property type="match status" value="1"/>
</dbReference>
<dbReference type="EMBL" id="PYGA01000022">
    <property type="protein sequence ID" value="PSK90474.1"/>
    <property type="molecule type" value="Genomic_DNA"/>
</dbReference>
<comment type="subunit">
    <text evidence="2">Heterodimer of SbcC and SbcD.</text>
</comment>
<dbReference type="Pfam" id="PF13558">
    <property type="entry name" value="SbcC_Walker_B"/>
    <property type="match status" value="1"/>
</dbReference>
<keyword evidence="6" id="KW-0540">Nuclease</keyword>
<gene>
    <name evidence="6" type="ORF">CLV63_1228</name>
</gene>
<keyword evidence="6" id="KW-0378">Hydrolase</keyword>
<evidence type="ECO:0000256" key="2">
    <source>
        <dbReference type="ARBA" id="ARBA00011322"/>
    </source>
</evidence>
<feature type="region of interest" description="Disordered" evidence="4">
    <location>
        <begin position="220"/>
        <end position="242"/>
    </location>
</feature>
<evidence type="ECO:0000256" key="1">
    <source>
        <dbReference type="ARBA" id="ARBA00006930"/>
    </source>
</evidence>
<dbReference type="Gene3D" id="3.40.50.300">
    <property type="entry name" value="P-loop containing nucleotide triphosphate hydrolases"/>
    <property type="match status" value="2"/>
</dbReference>
<name>A0A2P8CZT5_9ACTN</name>
<proteinExistence type="inferred from homology"/>
<organism evidence="6 7">
    <name type="scientific">Murinocardiopsis flavida</name>
    <dbReference type="NCBI Taxonomy" id="645275"/>
    <lineage>
        <taxon>Bacteria</taxon>
        <taxon>Bacillati</taxon>
        <taxon>Actinomycetota</taxon>
        <taxon>Actinomycetes</taxon>
        <taxon>Streptosporangiales</taxon>
        <taxon>Nocardiopsidaceae</taxon>
        <taxon>Murinocardiopsis</taxon>
    </lineage>
</organism>
<comment type="similarity">
    <text evidence="1">Belongs to the SMC family. SbcC subfamily.</text>
</comment>
<dbReference type="Pfam" id="PF13476">
    <property type="entry name" value="AAA_23"/>
    <property type="match status" value="1"/>
</dbReference>
<feature type="region of interest" description="Disordered" evidence="4">
    <location>
        <begin position="274"/>
        <end position="308"/>
    </location>
</feature>
<sequence>MRLHSLTLQAFGPFGGTETVDFDALSDAGLFLIQGPTGAGKTSVLDAVCFALYGRVPGAREDAKAPRSLHAPPERVPEIRCELSVRGRRLSIVRSPSWERPKQRGTGTTRANHKVVVNERVDGAWRPVTTRPDEAGQFLGDLLGLSLGQFCQIVLLPQGEFARFLRATAAERRTSLERIFATGVFTDVENWLTEHSRALGRAAAESEERVLAVARLAAEHGRSTPPTADPHPGHGAGHGADLDSLAPWAAELAAATAGTAADLAALAEQADAHHARVRDRLDQARGTAERRARRSRAAERAADLERGAEQRRAIDAELDSARRAAAVVPVLRTVEYRRDRAEKAAQGAEEHWALAAALAGYDTAAAPGPDPDGAVRAALAASGRERRDETATLDHRLGDADRLRTVRAEITALTGEIDRIAEQGATARGAVAHLPVRRAEITARLADARALTGPRETAVESLETARRRLESAESAERLGAELAASRARCTAAVDAAQAAKDALHLLRERRIDGMAAELAGRLATDRACPVCGSAVHPAPAVGAPDRPTPGDEQAASRASEAAQQRRGDAEQAVASLAERRTAAEEAAAGLDPAAARALVAERTAALDRLDAAARQVDALAEELAAVDSDLESARLDAARLATELAERTERRTAREQEAERLAAGLDSARGTDPDLQSRIQRLRAEADLLDSAAEALHLLSTATEELRDAETEARRARDEHGFADDPAVRAAERDDPARRDLARRAKEHDDELAAVHAALADPELRTAAEGPAPDLPALEAALATAEAEATAAARRRDRFAERAARLAELRTELDRALHDSGPARRRHATASALAALTAGTSADNREKARLSAYVLAARLEQVVHAANHRLATMSGGRYTLRHTIDRSAGDRSRSGGGLGLRVLDSWTGDERDPATLSGGETFFSSLALALGLGDVAAQEAGGTDIGTLFVDEGFGTLDEDTLEEVMEILDALREGGRAVGVVSHVADLRTRITAQLKAVKTPTGSRLEQVG</sequence>
<feature type="region of interest" description="Disordered" evidence="4">
    <location>
        <begin position="537"/>
        <end position="578"/>
    </location>
</feature>
<evidence type="ECO:0000256" key="3">
    <source>
        <dbReference type="ARBA" id="ARBA00013368"/>
    </source>
</evidence>
<keyword evidence="6" id="KW-0269">Exonuclease</keyword>
<dbReference type="PANTHER" id="PTHR32114:SF2">
    <property type="entry name" value="ABC TRANSPORTER ABCH.3"/>
    <property type="match status" value="1"/>
</dbReference>
<evidence type="ECO:0000313" key="7">
    <source>
        <dbReference type="Proteomes" id="UP000240542"/>
    </source>
</evidence>
<dbReference type="GO" id="GO:0006302">
    <property type="term" value="P:double-strand break repair"/>
    <property type="evidence" value="ECO:0007669"/>
    <property type="project" value="InterPro"/>
</dbReference>
<dbReference type="RefSeq" id="WP_106585772.1">
    <property type="nucleotide sequence ID" value="NZ_PYGA01000022.1"/>
</dbReference>
<protein>
    <recommendedName>
        <fullName evidence="3">Nuclease SbcCD subunit C</fullName>
    </recommendedName>
</protein>
<dbReference type="InterPro" id="IPR038729">
    <property type="entry name" value="Rad50/SbcC_AAA"/>
</dbReference>
<dbReference type="Proteomes" id="UP000240542">
    <property type="component" value="Unassembled WGS sequence"/>
</dbReference>
<dbReference type="InterPro" id="IPR027417">
    <property type="entry name" value="P-loop_NTPase"/>
</dbReference>
<accession>A0A2P8CZT5</accession>
<evidence type="ECO:0000259" key="5">
    <source>
        <dbReference type="Pfam" id="PF13476"/>
    </source>
</evidence>
<reference evidence="6 7" key="1">
    <citation type="submission" date="2018-03" db="EMBL/GenBank/DDBJ databases">
        <title>Genomic Encyclopedia of Archaeal and Bacterial Type Strains, Phase II (KMG-II): from individual species to whole genera.</title>
        <authorList>
            <person name="Goeker M."/>
        </authorList>
    </citation>
    <scope>NUCLEOTIDE SEQUENCE [LARGE SCALE GENOMIC DNA]</scope>
    <source>
        <strain evidence="6 7">DSM 45312</strain>
    </source>
</reference>
<evidence type="ECO:0000313" key="6">
    <source>
        <dbReference type="EMBL" id="PSK90474.1"/>
    </source>
</evidence>
<dbReference type="GO" id="GO:0004527">
    <property type="term" value="F:exonuclease activity"/>
    <property type="evidence" value="ECO:0007669"/>
    <property type="project" value="UniProtKB-KW"/>
</dbReference>
<evidence type="ECO:0000256" key="4">
    <source>
        <dbReference type="SAM" id="MobiDB-lite"/>
    </source>
</evidence>
<feature type="compositionally biased region" description="Low complexity" evidence="4">
    <location>
        <begin position="552"/>
        <end position="562"/>
    </location>
</feature>
<dbReference type="AlphaFoldDB" id="A0A2P8CZT5"/>
<keyword evidence="7" id="KW-1185">Reference proteome</keyword>